<organism evidence="1 2">
    <name type="scientific">Kolteria novifilia</name>
    <dbReference type="NCBI Taxonomy" id="2527975"/>
    <lineage>
        <taxon>Bacteria</taxon>
        <taxon>Pseudomonadati</taxon>
        <taxon>Planctomycetota</taxon>
        <taxon>Planctomycetia</taxon>
        <taxon>Kolteriales</taxon>
        <taxon>Kolteriaceae</taxon>
        <taxon>Kolteria</taxon>
    </lineage>
</organism>
<dbReference type="KEGG" id="knv:Pan216_15960"/>
<protein>
    <recommendedName>
        <fullName evidence="3">Phytase-like domain-containing protein</fullName>
    </recommendedName>
</protein>
<keyword evidence="2" id="KW-1185">Reference proteome</keyword>
<reference evidence="1 2" key="1">
    <citation type="submission" date="2019-02" db="EMBL/GenBank/DDBJ databases">
        <title>Deep-cultivation of Planctomycetes and their phenomic and genomic characterization uncovers novel biology.</title>
        <authorList>
            <person name="Wiegand S."/>
            <person name="Jogler M."/>
            <person name="Boedeker C."/>
            <person name="Pinto D."/>
            <person name="Vollmers J."/>
            <person name="Rivas-Marin E."/>
            <person name="Kohn T."/>
            <person name="Peeters S.H."/>
            <person name="Heuer A."/>
            <person name="Rast P."/>
            <person name="Oberbeckmann S."/>
            <person name="Bunk B."/>
            <person name="Jeske O."/>
            <person name="Meyerdierks A."/>
            <person name="Storesund J.E."/>
            <person name="Kallscheuer N."/>
            <person name="Luecker S."/>
            <person name="Lage O.M."/>
            <person name="Pohl T."/>
            <person name="Merkel B.J."/>
            <person name="Hornburger P."/>
            <person name="Mueller R.-W."/>
            <person name="Bruemmer F."/>
            <person name="Labrenz M."/>
            <person name="Spormann A.M."/>
            <person name="Op den Camp H."/>
            <person name="Overmann J."/>
            <person name="Amann R."/>
            <person name="Jetten M.S.M."/>
            <person name="Mascher T."/>
            <person name="Medema M.H."/>
            <person name="Devos D.P."/>
            <person name="Kaster A.-K."/>
            <person name="Ovreas L."/>
            <person name="Rohde M."/>
            <person name="Galperin M.Y."/>
            <person name="Jogler C."/>
        </authorList>
    </citation>
    <scope>NUCLEOTIDE SEQUENCE [LARGE SCALE GENOMIC DNA]</scope>
    <source>
        <strain evidence="1 2">Pan216</strain>
    </source>
</reference>
<dbReference type="AlphaFoldDB" id="A0A518B1F0"/>
<proteinExistence type="predicted"/>
<dbReference type="OrthoDB" id="283932at2"/>
<sequence>MSRTFLVVIGLAGGLLISDLAGPSVSFATTSDRYKNYIIVTGTTPQQTIDGVWILDYAGARLLFFTLDQQGRFLSTELDLLQVFQMGDASEQPRFMMATGLAKTNQIQDLLYLVETTTGQLVAIAPPTAQRTVLGRPTIVGPPFKFSRN</sequence>
<accession>A0A518B1F0</accession>
<evidence type="ECO:0000313" key="2">
    <source>
        <dbReference type="Proteomes" id="UP000317093"/>
    </source>
</evidence>
<evidence type="ECO:0008006" key="3">
    <source>
        <dbReference type="Google" id="ProtNLM"/>
    </source>
</evidence>
<dbReference type="EMBL" id="CP036279">
    <property type="protein sequence ID" value="QDU60746.1"/>
    <property type="molecule type" value="Genomic_DNA"/>
</dbReference>
<evidence type="ECO:0000313" key="1">
    <source>
        <dbReference type="EMBL" id="QDU60746.1"/>
    </source>
</evidence>
<name>A0A518B1F0_9BACT</name>
<dbReference type="RefSeq" id="WP_145257071.1">
    <property type="nucleotide sequence ID" value="NZ_CP036279.1"/>
</dbReference>
<dbReference type="Proteomes" id="UP000317093">
    <property type="component" value="Chromosome"/>
</dbReference>
<gene>
    <name evidence="1" type="ORF">Pan216_15960</name>
</gene>